<organism evidence="3">
    <name type="scientific">Sesamum latifolium</name>
    <dbReference type="NCBI Taxonomy" id="2727402"/>
    <lineage>
        <taxon>Eukaryota</taxon>
        <taxon>Viridiplantae</taxon>
        <taxon>Streptophyta</taxon>
        <taxon>Embryophyta</taxon>
        <taxon>Tracheophyta</taxon>
        <taxon>Spermatophyta</taxon>
        <taxon>Magnoliopsida</taxon>
        <taxon>eudicotyledons</taxon>
        <taxon>Gunneridae</taxon>
        <taxon>Pentapetalae</taxon>
        <taxon>asterids</taxon>
        <taxon>lamiids</taxon>
        <taxon>Lamiales</taxon>
        <taxon>Pedaliaceae</taxon>
        <taxon>Sesamum</taxon>
    </lineage>
</organism>
<dbReference type="InterPro" id="IPR000073">
    <property type="entry name" value="AB_hydrolase_1"/>
</dbReference>
<dbReference type="SUPFAM" id="SSF53474">
    <property type="entry name" value="alpha/beta-Hydrolases"/>
    <property type="match status" value="1"/>
</dbReference>
<accession>A0AAW2XD84</accession>
<comment type="caution">
    <text evidence="3">The sequence shown here is derived from an EMBL/GenBank/DDBJ whole genome shotgun (WGS) entry which is preliminary data.</text>
</comment>
<evidence type="ECO:0000313" key="3">
    <source>
        <dbReference type="EMBL" id="KAL0451942.1"/>
    </source>
</evidence>
<protein>
    <submittedName>
        <fullName evidence="3">Aminoacrylate hydrolase RutD</fullName>
    </submittedName>
</protein>
<dbReference type="PANTHER" id="PTHR43689:SF53">
    <property type="entry name" value="ALPHA_BETA-HYDROLASES SUPERFAMILY PROTEIN"/>
    <property type="match status" value="1"/>
</dbReference>
<name>A0AAW2XD84_9LAMI</name>
<feature type="region of interest" description="Disordered" evidence="1">
    <location>
        <begin position="34"/>
        <end position="54"/>
    </location>
</feature>
<dbReference type="EMBL" id="JACGWN010000004">
    <property type="protein sequence ID" value="KAL0451942.1"/>
    <property type="molecule type" value="Genomic_DNA"/>
</dbReference>
<dbReference type="Gene3D" id="3.40.50.1820">
    <property type="entry name" value="alpha/beta hydrolase"/>
    <property type="match status" value="1"/>
</dbReference>
<dbReference type="InterPro" id="IPR029058">
    <property type="entry name" value="AB_hydrolase_fold"/>
</dbReference>
<dbReference type="PANTHER" id="PTHR43689">
    <property type="entry name" value="HYDROLASE"/>
    <property type="match status" value="1"/>
</dbReference>
<gene>
    <name evidence="3" type="ORF">Slati_1172300</name>
</gene>
<dbReference type="GO" id="GO:0016787">
    <property type="term" value="F:hydrolase activity"/>
    <property type="evidence" value="ECO:0007669"/>
    <property type="project" value="UniProtKB-KW"/>
</dbReference>
<feature type="domain" description="AB hydrolase-1" evidence="2">
    <location>
        <begin position="246"/>
        <end position="474"/>
    </location>
</feature>
<dbReference type="AlphaFoldDB" id="A0AAW2XD84"/>
<dbReference type="PRINTS" id="PR00111">
    <property type="entry name" value="ABHYDROLASE"/>
</dbReference>
<reference evidence="3" key="1">
    <citation type="submission" date="2020-06" db="EMBL/GenBank/DDBJ databases">
        <authorList>
            <person name="Li T."/>
            <person name="Hu X."/>
            <person name="Zhang T."/>
            <person name="Song X."/>
            <person name="Zhang H."/>
            <person name="Dai N."/>
            <person name="Sheng W."/>
            <person name="Hou X."/>
            <person name="Wei L."/>
        </authorList>
    </citation>
    <scope>NUCLEOTIDE SEQUENCE</scope>
    <source>
        <strain evidence="3">KEN1</strain>
        <tissue evidence="3">Leaf</tissue>
    </source>
</reference>
<evidence type="ECO:0000259" key="2">
    <source>
        <dbReference type="Pfam" id="PF00561"/>
    </source>
</evidence>
<dbReference type="Pfam" id="PF00561">
    <property type="entry name" value="Abhydrolase_1"/>
    <property type="match status" value="1"/>
</dbReference>
<evidence type="ECO:0000256" key="1">
    <source>
        <dbReference type="SAM" id="MobiDB-lite"/>
    </source>
</evidence>
<reference evidence="3" key="2">
    <citation type="journal article" date="2024" name="Plant">
        <title>Genomic evolution and insights into agronomic trait innovations of Sesamum species.</title>
        <authorList>
            <person name="Miao H."/>
            <person name="Wang L."/>
            <person name="Qu L."/>
            <person name="Liu H."/>
            <person name="Sun Y."/>
            <person name="Le M."/>
            <person name="Wang Q."/>
            <person name="Wei S."/>
            <person name="Zheng Y."/>
            <person name="Lin W."/>
            <person name="Duan Y."/>
            <person name="Cao H."/>
            <person name="Xiong S."/>
            <person name="Wang X."/>
            <person name="Wei L."/>
            <person name="Li C."/>
            <person name="Ma Q."/>
            <person name="Ju M."/>
            <person name="Zhao R."/>
            <person name="Li G."/>
            <person name="Mu C."/>
            <person name="Tian Q."/>
            <person name="Mei H."/>
            <person name="Zhang T."/>
            <person name="Gao T."/>
            <person name="Zhang H."/>
        </authorList>
    </citation>
    <scope>NUCLEOTIDE SEQUENCE</scope>
    <source>
        <strain evidence="3">KEN1</strain>
    </source>
</reference>
<proteinExistence type="predicted"/>
<sequence length="526" mass="58640">MDGKMIDAASGGALFNKTPTEACNLISITSNTQQFGTRYDDPPRRSNEGFFGQQQRRYDPFSNTYNSRWKDHPKLSYGAQAQNFQKPQYRPLVPPPPPNPKQAMNISKLDFPVALSQRTTHKNSSSLLSLKSRALYCSKRLLIPRRISGIRISKHNAFSVFSSLVDNFSVDGAEASECPPPHEIITSSSLYPTSHGKGDIIVESSLFCNSFQKILSGIEVPGFVRYCTWKWRGYSIRYQYSGTSGPALVLVHGFGANSDHWRKNLPVLAQSHRVYAIDLIGYGYSDKPNPRELQVKSFYTFETWASQLNDFCMEIVRDEAFFICNSIGGLVGLQAAVMEPAICKGIMLLNISLRMLHIKKQPWYGRPLIKSFQSLLRNTALGKFFFRTVATPESVRNILCQCYHDTSQVTDELVKIILDPGLDPGAADCPVLVAWGDKDPWEPIELGKAYAQFDTVEDFVVLPNVGHCPQDEAPHLVNPVITSFVARHAPATAALSPQLPEHSSPVSLLFGILCSIWFYLSCSGAE</sequence>
<feature type="compositionally biased region" description="Basic and acidic residues" evidence="1">
    <location>
        <begin position="38"/>
        <end position="47"/>
    </location>
</feature>
<keyword evidence="3" id="KW-0378">Hydrolase</keyword>